<dbReference type="EMBL" id="AP026560">
    <property type="protein sequence ID" value="BDP40858.1"/>
    <property type="molecule type" value="Genomic_DNA"/>
</dbReference>
<dbReference type="PANTHER" id="PTHR36304:SF4">
    <property type="entry name" value="DUF4388 DOMAIN-CONTAINING PROTEIN"/>
    <property type="match status" value="1"/>
</dbReference>
<accession>A0ABM8AB78</accession>
<dbReference type="RefSeq" id="WP_264776662.1">
    <property type="nucleotide sequence ID" value="NZ_AP026560.1"/>
</dbReference>
<gene>
    <name evidence="2" type="ORF">DAETH_08270</name>
</gene>
<feature type="domain" description="PatA-like N-terminal" evidence="1">
    <location>
        <begin position="3"/>
        <end position="100"/>
    </location>
</feature>
<organism evidence="2 3">
    <name type="scientific">Deinococcus aetherius</name>
    <dbReference type="NCBI Taxonomy" id="200252"/>
    <lineage>
        <taxon>Bacteria</taxon>
        <taxon>Thermotogati</taxon>
        <taxon>Deinococcota</taxon>
        <taxon>Deinococci</taxon>
        <taxon>Deinococcales</taxon>
        <taxon>Deinococcaceae</taxon>
        <taxon>Deinococcus</taxon>
    </lineage>
</organism>
<proteinExistence type="predicted"/>
<keyword evidence="3" id="KW-1185">Reference proteome</keyword>
<dbReference type="Proteomes" id="UP001064971">
    <property type="component" value="Chromosome"/>
</dbReference>
<reference evidence="2" key="1">
    <citation type="submission" date="2022-07" db="EMBL/GenBank/DDBJ databases">
        <title>Complete Genome Sequence of the Radioresistant Bacterium Deinococcus aetherius ST0316, Isolated from the Air Dust collected in Lower Stratosphere above Japan.</title>
        <authorList>
            <person name="Satoh K."/>
            <person name="Hagiwara K."/>
            <person name="Katsumata K."/>
            <person name="Kubo A."/>
            <person name="Yokobori S."/>
            <person name="Yamagishi A."/>
            <person name="Oono Y."/>
            <person name="Narumi I."/>
        </authorList>
    </citation>
    <scope>NUCLEOTIDE SEQUENCE</scope>
    <source>
        <strain evidence="2">ST0316</strain>
    </source>
</reference>
<protein>
    <submittedName>
        <fullName evidence="2">Protein containing PATAN domain</fullName>
    </submittedName>
</protein>
<name>A0ABM8AB78_9DEIO</name>
<dbReference type="Pfam" id="PF14332">
    <property type="entry name" value="DUF4388"/>
    <property type="match status" value="1"/>
</dbReference>
<evidence type="ECO:0000313" key="3">
    <source>
        <dbReference type="Proteomes" id="UP001064971"/>
    </source>
</evidence>
<evidence type="ECO:0000259" key="1">
    <source>
        <dbReference type="Pfam" id="PF14332"/>
    </source>
</evidence>
<dbReference type="InterPro" id="IPR025497">
    <property type="entry name" value="PatA-like_N"/>
</dbReference>
<sequence length="173" mass="18903">MVRGDLAVFPFLSVMQMLLSSGRGGRLSVAHARGGDLWFEPGELVHARAGTLAGEGALQLLSSLDAGIFTFDPSGTAPERTLSLRRDAALRQMIGEADAWGPLLRVFPDWERPLRFTLRWTEAQPVTRAQYLALSHIEENLPLRAVLERAGGSPRTTLETLRPFVTAGLIELG</sequence>
<dbReference type="PANTHER" id="PTHR36304">
    <property type="entry name" value="DOMAIN GTPASE-ACTIVATING PROTEIN, PUTATIVE-RELATED-RELATED"/>
    <property type="match status" value="1"/>
</dbReference>
<evidence type="ECO:0000313" key="2">
    <source>
        <dbReference type="EMBL" id="BDP40858.1"/>
    </source>
</evidence>